<dbReference type="SMART" id="SM01230">
    <property type="entry name" value="Gln-synt_C"/>
    <property type="match status" value="1"/>
</dbReference>
<evidence type="ECO:0000256" key="2">
    <source>
        <dbReference type="ARBA" id="ARBA00022741"/>
    </source>
</evidence>
<dbReference type="PROSITE" id="PS51987">
    <property type="entry name" value="GS_CATALYTIC"/>
    <property type="match status" value="1"/>
</dbReference>
<dbReference type="InterPro" id="IPR008147">
    <property type="entry name" value="Gln_synt_N"/>
</dbReference>
<evidence type="ECO:0000256" key="3">
    <source>
        <dbReference type="ARBA" id="ARBA00022840"/>
    </source>
</evidence>
<dbReference type="PROSITE" id="PS51986">
    <property type="entry name" value="GS_BETA_GRASP"/>
    <property type="match status" value="1"/>
</dbReference>
<evidence type="ECO:0000256" key="1">
    <source>
        <dbReference type="ARBA" id="ARBA00022598"/>
    </source>
</evidence>
<name>A0A6J6QUN4_9ZZZZ</name>
<dbReference type="Pfam" id="PF00120">
    <property type="entry name" value="Gln-synt_C"/>
    <property type="match status" value="1"/>
</dbReference>
<dbReference type="InterPro" id="IPR008146">
    <property type="entry name" value="Gln_synth_cat_dom"/>
</dbReference>
<dbReference type="AlphaFoldDB" id="A0A6J6QUN4"/>
<keyword evidence="2" id="KW-0547">Nucleotide-binding</keyword>
<dbReference type="InterPro" id="IPR036651">
    <property type="entry name" value="Gln_synt_N_sf"/>
</dbReference>
<dbReference type="GO" id="GO:0005524">
    <property type="term" value="F:ATP binding"/>
    <property type="evidence" value="ECO:0007669"/>
    <property type="project" value="UniProtKB-KW"/>
</dbReference>
<dbReference type="SUPFAM" id="SSF54368">
    <property type="entry name" value="Glutamine synthetase, N-terminal domain"/>
    <property type="match status" value="1"/>
</dbReference>
<protein>
    <submittedName>
        <fullName evidence="6">Unannotated protein</fullName>
    </submittedName>
</protein>
<dbReference type="EMBL" id="CAEZXW010000107">
    <property type="protein sequence ID" value="CAB4713293.1"/>
    <property type="molecule type" value="Genomic_DNA"/>
</dbReference>
<dbReference type="InterPro" id="IPR014746">
    <property type="entry name" value="Gln_synth/guanido_kin_cat_dom"/>
</dbReference>
<feature type="domain" description="GS beta-grasp" evidence="4">
    <location>
        <begin position="13"/>
        <end position="104"/>
    </location>
</feature>
<accession>A0A6J6QUN4</accession>
<reference evidence="6" key="1">
    <citation type="submission" date="2020-05" db="EMBL/GenBank/DDBJ databases">
        <authorList>
            <person name="Chiriac C."/>
            <person name="Salcher M."/>
            <person name="Ghai R."/>
            <person name="Kavagutti S V."/>
        </authorList>
    </citation>
    <scope>NUCLEOTIDE SEQUENCE</scope>
</reference>
<sequence>MKKKEAVALVTAKDIRIVRFLYCDLAGVIRAKTVHGSQFAGKINEGVGLTRAQNAVNLFEDLIPVDGMEPIGEVRITPDLDSLTILPWVNKTVGVFCDLKEQDGNDWGGCTRTVLKRAIAQAAELDIEVMAAFESEFYIAEQGLDGPVPWQNGPCYSSSGLDRASSVVYDIVDNLVAQGIIVEQAINEYGPGQQEIAIKYDKALRAADLHLKFRDTVRGTTEVQHGLLASLAPKPFADGIGSGAHLHFSLWSKSKGINLLYNADEPTKLSGFGKSFVAGVLDHLPALLALTCPSYVSYHRLKPHSWAGNTISWGYDNRECAVRVASPFTGREMESINLELKACDGSANPYLALAGVILAGLDGVKRNLQPPAPAHRDPVFLTDEERAACDIRPLPASQLAALSALEADSILTEGLGELMTRAYLATRRAENEKATRMGDEWARLYTFSTF</sequence>
<dbReference type="SUPFAM" id="SSF55931">
    <property type="entry name" value="Glutamine synthetase/guanido kinase"/>
    <property type="match status" value="1"/>
</dbReference>
<proteinExistence type="predicted"/>
<evidence type="ECO:0000259" key="5">
    <source>
        <dbReference type="PROSITE" id="PS51987"/>
    </source>
</evidence>
<dbReference type="Gene3D" id="3.30.590.10">
    <property type="entry name" value="Glutamine synthetase/guanido kinase, catalytic domain"/>
    <property type="match status" value="1"/>
</dbReference>
<dbReference type="GO" id="GO:0006542">
    <property type="term" value="P:glutamine biosynthetic process"/>
    <property type="evidence" value="ECO:0007669"/>
    <property type="project" value="InterPro"/>
</dbReference>
<keyword evidence="1" id="KW-0436">Ligase</keyword>
<evidence type="ECO:0000259" key="4">
    <source>
        <dbReference type="PROSITE" id="PS51986"/>
    </source>
</evidence>
<organism evidence="6">
    <name type="scientific">freshwater metagenome</name>
    <dbReference type="NCBI Taxonomy" id="449393"/>
    <lineage>
        <taxon>unclassified sequences</taxon>
        <taxon>metagenomes</taxon>
        <taxon>ecological metagenomes</taxon>
    </lineage>
</organism>
<dbReference type="PANTHER" id="PTHR43785:SF2">
    <property type="entry name" value="TYPE-1 GLUTAMINE SYNTHETASE 1"/>
    <property type="match status" value="1"/>
</dbReference>
<dbReference type="GO" id="GO:0004356">
    <property type="term" value="F:glutamine synthetase activity"/>
    <property type="evidence" value="ECO:0007669"/>
    <property type="project" value="InterPro"/>
</dbReference>
<feature type="domain" description="GS catalytic" evidence="5">
    <location>
        <begin position="111"/>
        <end position="450"/>
    </location>
</feature>
<dbReference type="PANTHER" id="PTHR43785">
    <property type="entry name" value="GAMMA-GLUTAMYLPUTRESCINE SYNTHETASE"/>
    <property type="match status" value="1"/>
</dbReference>
<dbReference type="Pfam" id="PF16952">
    <property type="entry name" value="Gln-synt_N_2"/>
    <property type="match status" value="1"/>
</dbReference>
<gene>
    <name evidence="6" type="ORF">UFOPK2593_01285</name>
</gene>
<keyword evidence="3" id="KW-0067">ATP-binding</keyword>
<evidence type="ECO:0000313" key="6">
    <source>
        <dbReference type="EMBL" id="CAB4713293.1"/>
    </source>
</evidence>
<dbReference type="Gene3D" id="3.10.20.70">
    <property type="entry name" value="Glutamine synthetase, N-terminal domain"/>
    <property type="match status" value="1"/>
</dbReference>